<evidence type="ECO:0000256" key="1">
    <source>
        <dbReference type="SAM" id="MobiDB-lite"/>
    </source>
</evidence>
<dbReference type="AlphaFoldDB" id="A0A166MA11"/>
<keyword evidence="3" id="KW-1185">Reference proteome</keyword>
<evidence type="ECO:0000313" key="3">
    <source>
        <dbReference type="Proteomes" id="UP000077266"/>
    </source>
</evidence>
<gene>
    <name evidence="2" type="ORF">EXIGLDRAFT_847968</name>
</gene>
<sequence length="206" mass="22269">MPPRKPAQRKRKASSPPPAVERTKKIEAAQATSNTTSASKPGITKGSTKKKPAAMTPQPTPQLDNTLAAFKGKFDAYSTALPFINKFYHPSGSSQPDYKATYNAILPWQAKPDYTMRVALDGSSAGRLECRTICNPFDDEPLSPIAIESGKVSSSMKLDAGQTGEPLVFTQSGAGYVASFNFESEDCFDISGTGRFTLRHVWQGDN</sequence>
<reference evidence="2 3" key="1">
    <citation type="journal article" date="2016" name="Mol. Biol. Evol.">
        <title>Comparative Genomics of Early-Diverging Mushroom-Forming Fungi Provides Insights into the Origins of Lignocellulose Decay Capabilities.</title>
        <authorList>
            <person name="Nagy L.G."/>
            <person name="Riley R."/>
            <person name="Tritt A."/>
            <person name="Adam C."/>
            <person name="Daum C."/>
            <person name="Floudas D."/>
            <person name="Sun H."/>
            <person name="Yadav J.S."/>
            <person name="Pangilinan J."/>
            <person name="Larsson K.H."/>
            <person name="Matsuura K."/>
            <person name="Barry K."/>
            <person name="Labutti K."/>
            <person name="Kuo R."/>
            <person name="Ohm R.A."/>
            <person name="Bhattacharya S.S."/>
            <person name="Shirouzu T."/>
            <person name="Yoshinaga Y."/>
            <person name="Martin F.M."/>
            <person name="Grigoriev I.V."/>
            <person name="Hibbett D.S."/>
        </authorList>
    </citation>
    <scope>NUCLEOTIDE SEQUENCE [LARGE SCALE GENOMIC DNA]</scope>
    <source>
        <strain evidence="2 3">HHB12029</strain>
    </source>
</reference>
<dbReference type="Proteomes" id="UP000077266">
    <property type="component" value="Unassembled WGS sequence"/>
</dbReference>
<feature type="region of interest" description="Disordered" evidence="1">
    <location>
        <begin position="1"/>
        <end position="64"/>
    </location>
</feature>
<evidence type="ECO:0000313" key="2">
    <source>
        <dbReference type="EMBL" id="KZV77801.1"/>
    </source>
</evidence>
<organism evidence="2 3">
    <name type="scientific">Exidia glandulosa HHB12029</name>
    <dbReference type="NCBI Taxonomy" id="1314781"/>
    <lineage>
        <taxon>Eukaryota</taxon>
        <taxon>Fungi</taxon>
        <taxon>Dikarya</taxon>
        <taxon>Basidiomycota</taxon>
        <taxon>Agaricomycotina</taxon>
        <taxon>Agaricomycetes</taxon>
        <taxon>Auriculariales</taxon>
        <taxon>Exidiaceae</taxon>
        <taxon>Exidia</taxon>
    </lineage>
</organism>
<dbReference type="InParanoid" id="A0A166MA11"/>
<dbReference type="OrthoDB" id="3256283at2759"/>
<feature type="non-terminal residue" evidence="2">
    <location>
        <position position="206"/>
    </location>
</feature>
<proteinExistence type="predicted"/>
<dbReference type="EMBL" id="KV427558">
    <property type="protein sequence ID" value="KZV77801.1"/>
    <property type="molecule type" value="Genomic_DNA"/>
</dbReference>
<accession>A0A166MA11</accession>
<name>A0A166MA11_EXIGL</name>
<feature type="compositionally biased region" description="Basic residues" evidence="1">
    <location>
        <begin position="1"/>
        <end position="13"/>
    </location>
</feature>
<feature type="compositionally biased region" description="Low complexity" evidence="1">
    <location>
        <begin position="28"/>
        <end position="39"/>
    </location>
</feature>
<protein>
    <submittedName>
        <fullName evidence="2">Uncharacterized protein</fullName>
    </submittedName>
</protein>